<evidence type="ECO:0000256" key="1">
    <source>
        <dbReference type="SAM" id="MobiDB-lite"/>
    </source>
</evidence>
<keyword evidence="3" id="KW-1185">Reference proteome</keyword>
<protein>
    <submittedName>
        <fullName evidence="2">Uncharacterized protein</fullName>
    </submittedName>
</protein>
<gene>
    <name evidence="2" type="ORF">GCM10009639_53810</name>
</gene>
<feature type="compositionally biased region" description="Polar residues" evidence="1">
    <location>
        <begin position="59"/>
        <end position="68"/>
    </location>
</feature>
<evidence type="ECO:0000313" key="3">
    <source>
        <dbReference type="Proteomes" id="UP001499863"/>
    </source>
</evidence>
<evidence type="ECO:0000313" key="2">
    <source>
        <dbReference type="EMBL" id="GAA1406225.1"/>
    </source>
</evidence>
<dbReference type="RefSeq" id="WP_344341170.1">
    <property type="nucleotide sequence ID" value="NZ_BAAAKJ010000307.1"/>
</dbReference>
<name>A0ABN1YDN1_9ACTN</name>
<accession>A0ABN1YDN1</accession>
<feature type="region of interest" description="Disordered" evidence="1">
    <location>
        <begin position="59"/>
        <end position="93"/>
    </location>
</feature>
<proteinExistence type="predicted"/>
<dbReference type="EMBL" id="BAAAKJ010000307">
    <property type="protein sequence ID" value="GAA1406225.1"/>
    <property type="molecule type" value="Genomic_DNA"/>
</dbReference>
<reference evidence="2 3" key="1">
    <citation type="journal article" date="2019" name="Int. J. Syst. Evol. Microbiol.">
        <title>The Global Catalogue of Microorganisms (GCM) 10K type strain sequencing project: providing services to taxonomists for standard genome sequencing and annotation.</title>
        <authorList>
            <consortium name="The Broad Institute Genomics Platform"/>
            <consortium name="The Broad Institute Genome Sequencing Center for Infectious Disease"/>
            <person name="Wu L."/>
            <person name="Ma J."/>
        </authorList>
    </citation>
    <scope>NUCLEOTIDE SEQUENCE [LARGE SCALE GENOMIC DNA]</scope>
    <source>
        <strain evidence="2 3">JCM 12393</strain>
    </source>
</reference>
<sequence length="93" mass="9328">MEPVTPSTVARRAPAPAATATTAAMLLSYRAELLAGGVPAPVADELVLAAGRTVVHTNGLTASPQPGITMSLAPAGTSSTPCRCARTRGTESR</sequence>
<organism evidence="2 3">
    <name type="scientific">Kitasatospora putterlickiae</name>
    <dbReference type="NCBI Taxonomy" id="221725"/>
    <lineage>
        <taxon>Bacteria</taxon>
        <taxon>Bacillati</taxon>
        <taxon>Actinomycetota</taxon>
        <taxon>Actinomycetes</taxon>
        <taxon>Kitasatosporales</taxon>
        <taxon>Streptomycetaceae</taxon>
        <taxon>Kitasatospora</taxon>
    </lineage>
</organism>
<comment type="caution">
    <text evidence="2">The sequence shown here is derived from an EMBL/GenBank/DDBJ whole genome shotgun (WGS) entry which is preliminary data.</text>
</comment>
<dbReference type="Proteomes" id="UP001499863">
    <property type="component" value="Unassembled WGS sequence"/>
</dbReference>